<sequence length="205" mass="22531">MQSGWWSAGSCLALLLLLSGCSSKPAGITDQQWQLLTPAQQQRAREQLALMDAEAEARPPQLATAVQPSRSQLAEESLSIPQVAPRQAIRCAVAPQQAWLNGQWQPAEPLLLELQQDVEQRFALTQPSTESPGYHGYGYARFDGQTLSLCRFPRNDWRHQQNCALLTGSTADWQAGHAGQLESPSLLRGSVRCENLPAGSMRRGE</sequence>
<dbReference type="AlphaFoldDB" id="A0A1I4NN94"/>
<dbReference type="RefSeq" id="WP_143069547.1">
    <property type="nucleotide sequence ID" value="NZ_FOUI01000001.1"/>
</dbReference>
<gene>
    <name evidence="2" type="ORF">SAMN05216217_101438</name>
</gene>
<dbReference type="OrthoDB" id="5604453at2"/>
<feature type="signal peptide" evidence="1">
    <location>
        <begin position="1"/>
        <end position="26"/>
    </location>
</feature>
<accession>A0A1I4NN94</accession>
<keyword evidence="3" id="KW-1185">Reference proteome</keyword>
<name>A0A1I4NN94_9GAMM</name>
<protein>
    <recommendedName>
        <fullName evidence="4">Lipoprotein</fullName>
    </recommendedName>
</protein>
<reference evidence="3" key="1">
    <citation type="submission" date="2016-10" db="EMBL/GenBank/DDBJ databases">
        <authorList>
            <person name="Varghese N."/>
            <person name="Submissions S."/>
        </authorList>
    </citation>
    <scope>NUCLEOTIDE SEQUENCE [LARGE SCALE GENOMIC DNA]</scope>
    <source>
        <strain evidence="3">DSM 24213</strain>
    </source>
</reference>
<dbReference type="STRING" id="1720063.SAMN05216217_101438"/>
<dbReference type="EMBL" id="FOUI01000001">
    <property type="protein sequence ID" value="SFM16939.1"/>
    <property type="molecule type" value="Genomic_DNA"/>
</dbReference>
<evidence type="ECO:0000256" key="1">
    <source>
        <dbReference type="SAM" id="SignalP"/>
    </source>
</evidence>
<evidence type="ECO:0000313" key="3">
    <source>
        <dbReference type="Proteomes" id="UP000243629"/>
    </source>
</evidence>
<feature type="chain" id="PRO_5017289661" description="Lipoprotein" evidence="1">
    <location>
        <begin position="27"/>
        <end position="205"/>
    </location>
</feature>
<dbReference type="Proteomes" id="UP000243629">
    <property type="component" value="Unassembled WGS sequence"/>
</dbReference>
<evidence type="ECO:0008006" key="4">
    <source>
        <dbReference type="Google" id="ProtNLM"/>
    </source>
</evidence>
<organism evidence="2 3">
    <name type="scientific">Halopseudomonas yangmingensis</name>
    <dbReference type="NCBI Taxonomy" id="1720063"/>
    <lineage>
        <taxon>Bacteria</taxon>
        <taxon>Pseudomonadati</taxon>
        <taxon>Pseudomonadota</taxon>
        <taxon>Gammaproteobacteria</taxon>
        <taxon>Pseudomonadales</taxon>
        <taxon>Pseudomonadaceae</taxon>
        <taxon>Halopseudomonas</taxon>
    </lineage>
</organism>
<keyword evidence="1" id="KW-0732">Signal</keyword>
<evidence type="ECO:0000313" key="2">
    <source>
        <dbReference type="EMBL" id="SFM16939.1"/>
    </source>
</evidence>
<proteinExistence type="predicted"/>